<comment type="caution">
    <text evidence="1">The sequence shown here is derived from an EMBL/GenBank/DDBJ whole genome shotgun (WGS) entry which is preliminary data.</text>
</comment>
<protein>
    <submittedName>
        <fullName evidence="1">Uncharacterized protein</fullName>
    </submittedName>
</protein>
<evidence type="ECO:0000313" key="2">
    <source>
        <dbReference type="Proteomes" id="UP000295215"/>
    </source>
</evidence>
<sequence>MLVDKYPEKVLVDVKARLHLEHTDIRPEDHRVVEVSGTIESYPRTGDYKVVLSPQDNIPFALITSGPCVVLVIVFILDWPTPANSKEQEKREERELEPPQNFLDLSDGEYKASVRLNFEDGYAYKLCEMKKVGENHYQAFVETVHRYPSSKSKDIIRILPHDVTVTDGGPGDLLARTQVRWLREDNSILTGDVEIEVNLKNRYKRINFPEIFSYEYNHSSFQEYPFVLDAKGFMRAVDTPPERVIFDEKTKRYLE</sequence>
<organism evidence="1 2">
    <name type="scientific">Myroides indicus</name>
    <dbReference type="NCBI Taxonomy" id="1323422"/>
    <lineage>
        <taxon>Bacteria</taxon>
        <taxon>Pseudomonadati</taxon>
        <taxon>Bacteroidota</taxon>
        <taxon>Flavobacteriia</taxon>
        <taxon>Flavobacteriales</taxon>
        <taxon>Flavobacteriaceae</taxon>
        <taxon>Myroides</taxon>
    </lineage>
</organism>
<dbReference type="RefSeq" id="WP_133713133.1">
    <property type="nucleotide sequence ID" value="NZ_SOAG01000021.1"/>
</dbReference>
<dbReference type="Proteomes" id="UP000295215">
    <property type="component" value="Unassembled WGS sequence"/>
</dbReference>
<proteinExistence type="predicted"/>
<accession>A0A4R7ERV4</accession>
<dbReference type="EMBL" id="SOAG01000021">
    <property type="protein sequence ID" value="TDS55949.1"/>
    <property type="molecule type" value="Genomic_DNA"/>
</dbReference>
<name>A0A4R7ERV4_9FLAO</name>
<keyword evidence="2" id="KW-1185">Reference proteome</keyword>
<evidence type="ECO:0000313" key="1">
    <source>
        <dbReference type="EMBL" id="TDS55949.1"/>
    </source>
</evidence>
<dbReference type="AlphaFoldDB" id="A0A4R7ERV4"/>
<reference evidence="1 2" key="1">
    <citation type="submission" date="2019-03" db="EMBL/GenBank/DDBJ databases">
        <title>Genomic Encyclopedia of Archaeal and Bacterial Type Strains, Phase II (KMG-II): from individual species to whole genera.</title>
        <authorList>
            <person name="Goeker M."/>
        </authorList>
    </citation>
    <scope>NUCLEOTIDE SEQUENCE [LARGE SCALE GENOMIC DNA]</scope>
    <source>
        <strain evidence="1 2">DSM 28213</strain>
    </source>
</reference>
<gene>
    <name evidence="1" type="ORF">C8P70_12170</name>
</gene>